<evidence type="ECO:0000313" key="6">
    <source>
        <dbReference type="Proteomes" id="UP000694892"/>
    </source>
</evidence>
<feature type="domain" description="PDZ" evidence="4">
    <location>
        <begin position="485"/>
        <end position="565"/>
    </location>
</feature>
<reference evidence="6" key="1">
    <citation type="journal article" date="2016" name="Nature">
        <title>Genome evolution in the allotetraploid frog Xenopus laevis.</title>
        <authorList>
            <person name="Session A.M."/>
            <person name="Uno Y."/>
            <person name="Kwon T."/>
            <person name="Chapman J.A."/>
            <person name="Toyoda A."/>
            <person name="Takahashi S."/>
            <person name="Fukui A."/>
            <person name="Hikosaka A."/>
            <person name="Suzuki A."/>
            <person name="Kondo M."/>
            <person name="van Heeringen S.J."/>
            <person name="Quigley I."/>
            <person name="Heinz S."/>
            <person name="Ogino H."/>
            <person name="Ochi H."/>
            <person name="Hellsten U."/>
            <person name="Lyons J.B."/>
            <person name="Simakov O."/>
            <person name="Putnam N."/>
            <person name="Stites J."/>
            <person name="Kuroki Y."/>
            <person name="Tanaka T."/>
            <person name="Michiue T."/>
            <person name="Watanabe M."/>
            <person name="Bogdanovic O."/>
            <person name="Lister R."/>
            <person name="Georgiou G."/>
            <person name="Paranjpe S.S."/>
            <person name="van Kruijsbergen I."/>
            <person name="Shu S."/>
            <person name="Carlson J."/>
            <person name="Kinoshita T."/>
            <person name="Ohta Y."/>
            <person name="Mawaribuchi S."/>
            <person name="Jenkins J."/>
            <person name="Grimwood J."/>
            <person name="Schmutz J."/>
            <person name="Mitros T."/>
            <person name="Mozaffari S.V."/>
            <person name="Suzuki Y."/>
            <person name="Haramoto Y."/>
            <person name="Yamamoto T.S."/>
            <person name="Takagi C."/>
            <person name="Heald R."/>
            <person name="Miller K."/>
            <person name="Haudenschild C."/>
            <person name="Kitzman J."/>
            <person name="Nakayama T."/>
            <person name="Izutsu Y."/>
            <person name="Robert J."/>
            <person name="Fortriede J."/>
            <person name="Burns K."/>
            <person name="Lotay V."/>
            <person name="Karimi K."/>
            <person name="Yasuoka Y."/>
            <person name="Dichmann D.S."/>
            <person name="Flajnik M.F."/>
            <person name="Houston D.W."/>
            <person name="Shendure J."/>
            <person name="DuPasquier L."/>
            <person name="Vize P.D."/>
            <person name="Zorn A.M."/>
            <person name="Ito M."/>
            <person name="Marcotte E.M."/>
            <person name="Wallingford J.B."/>
            <person name="Ito Y."/>
            <person name="Asashima M."/>
            <person name="Ueno N."/>
            <person name="Matsuda Y."/>
            <person name="Veenstra G.J."/>
            <person name="Fujiyama A."/>
            <person name="Harland R.M."/>
            <person name="Taira M."/>
            <person name="Rokhsar D.S."/>
        </authorList>
    </citation>
    <scope>NUCLEOTIDE SEQUENCE [LARGE SCALE GENOMIC DNA]</scope>
    <source>
        <strain evidence="6">J</strain>
    </source>
</reference>
<dbReference type="GO" id="GO:0005102">
    <property type="term" value="F:signaling receptor binding"/>
    <property type="evidence" value="ECO:0007669"/>
    <property type="project" value="TreeGrafter"/>
</dbReference>
<evidence type="ECO:0000256" key="2">
    <source>
        <dbReference type="ARBA" id="ARBA00038110"/>
    </source>
</evidence>
<dbReference type="RefSeq" id="XP_018101352.2">
    <property type="nucleotide sequence ID" value="XM_018245863.2"/>
</dbReference>
<evidence type="ECO:0000313" key="5">
    <source>
        <dbReference type="EMBL" id="OCT93683.1"/>
    </source>
</evidence>
<keyword evidence="1" id="KW-0677">Repeat</keyword>
<dbReference type="PROSITE" id="PS50106">
    <property type="entry name" value="PDZ"/>
    <property type="match status" value="4"/>
</dbReference>
<dbReference type="InterPro" id="IPR051067">
    <property type="entry name" value="NHER"/>
</dbReference>
<evidence type="ECO:0000256" key="3">
    <source>
        <dbReference type="SAM" id="MobiDB-lite"/>
    </source>
</evidence>
<feature type="region of interest" description="Disordered" evidence="3">
    <location>
        <begin position="584"/>
        <end position="637"/>
    </location>
</feature>
<feature type="compositionally biased region" description="Low complexity" evidence="3">
    <location>
        <begin position="189"/>
        <end position="205"/>
    </location>
</feature>
<feature type="domain" description="PDZ" evidence="4">
    <location>
        <begin position="217"/>
        <end position="298"/>
    </location>
</feature>
<dbReference type="EMBL" id="CM004468">
    <property type="protein sequence ID" value="OCT93683.1"/>
    <property type="molecule type" value="Genomic_DNA"/>
</dbReference>
<name>A0A974DKK2_XENLA</name>
<dbReference type="OMA" id="HKPRIAQ"/>
<dbReference type="SMART" id="SM00228">
    <property type="entry name" value="PDZ"/>
    <property type="match status" value="4"/>
</dbReference>
<dbReference type="CDD" id="cd06768">
    <property type="entry name" value="PDZ_NHERF-like"/>
    <property type="match status" value="4"/>
</dbReference>
<dbReference type="Proteomes" id="UP000694892">
    <property type="component" value="Chromosome 2L"/>
</dbReference>
<organism evidence="5 6">
    <name type="scientific">Xenopus laevis</name>
    <name type="common">African clawed frog</name>
    <dbReference type="NCBI Taxonomy" id="8355"/>
    <lineage>
        <taxon>Eukaryota</taxon>
        <taxon>Metazoa</taxon>
        <taxon>Chordata</taxon>
        <taxon>Craniata</taxon>
        <taxon>Vertebrata</taxon>
        <taxon>Euteleostomi</taxon>
        <taxon>Amphibia</taxon>
        <taxon>Batrachia</taxon>
        <taxon>Anura</taxon>
        <taxon>Pipoidea</taxon>
        <taxon>Pipidae</taxon>
        <taxon>Xenopodinae</taxon>
        <taxon>Xenopus</taxon>
        <taxon>Xenopus</taxon>
    </lineage>
</organism>
<evidence type="ECO:0000256" key="1">
    <source>
        <dbReference type="ARBA" id="ARBA00022737"/>
    </source>
</evidence>
<dbReference type="KEGG" id="xla:108707838"/>
<feature type="region of interest" description="Disordered" evidence="3">
    <location>
        <begin position="178"/>
        <end position="208"/>
    </location>
</feature>
<feature type="domain" description="PDZ" evidence="4">
    <location>
        <begin position="326"/>
        <end position="406"/>
    </location>
</feature>
<dbReference type="AlphaFoldDB" id="A0A974DKK2"/>
<dbReference type="GO" id="GO:0072659">
    <property type="term" value="P:protein localization to plasma membrane"/>
    <property type="evidence" value="ECO:0007669"/>
    <property type="project" value="TreeGrafter"/>
</dbReference>
<dbReference type="Pfam" id="PF00595">
    <property type="entry name" value="PDZ"/>
    <property type="match status" value="4"/>
</dbReference>
<feature type="compositionally biased region" description="Low complexity" evidence="3">
    <location>
        <begin position="584"/>
        <end position="597"/>
    </location>
</feature>
<feature type="compositionally biased region" description="Acidic residues" evidence="3">
    <location>
        <begin position="625"/>
        <end position="637"/>
    </location>
</feature>
<gene>
    <name evidence="5" type="ORF">XELAEV_18011358mg</name>
</gene>
<dbReference type="InterPro" id="IPR001478">
    <property type="entry name" value="PDZ"/>
</dbReference>
<evidence type="ECO:0000259" key="4">
    <source>
        <dbReference type="PROSITE" id="PS50106"/>
    </source>
</evidence>
<proteinExistence type="inferred from homology"/>
<comment type="similarity">
    <text evidence="2">Belongs to the NHER family.</text>
</comment>
<sequence length="637" mass="69576">MIGITDIEQANTRHRLAVNLLQIQYKGQLSISVRLNGSSFTSTFAPTKVQQCPGSSVQKPLSSVTASLNQRLHTHPTAMASSTQPRSCNVTKQEGKGFGFYLRIEKGEVGHLIRSIEPSSSAEKSGLKDGDRLLRVNGKFVDDKEHAEVVTMIKDSGTTVSLVVLDKIAYENAKKKGDDLSKLDQNSNQPAKQPEAPQPAGQPLANGGKAMARRPRLCYLVKEGNSSYGFSLKTTKTESGIFLSALVPNGAAVKAGVKDEDHIIEVNGENVENSTHEKLAKTLKESGGRIMFLLSDKETDEYFKSQKMKITADKANVDLLPSKPRTVELKKDTNGYGFYLRQEKNRKGHFIMEIDSGSPAQKAKLQDYDRIVAVNGECVEGTEHEEVVKAIQKGGDKTTLLIVDKKTDEMYTLAGVSPYLFLQETQGEIKSNIKEEPTPVPAVIPSQKPATTTPTIAPAPIAAVEPKKPETPAVPANDQQHKPRLCKLQKSNNGYGFHLNAIKDTQGQFMNQVVKGGPADVAGIKDKDVLLEVNGANVEKESYEDVLIKIKETKGTLALLVASQEAYDYFKEQKIPITASMADPVSEVSPNSNVVEPASKARAAPEPIEMQSNQKPVETPKEKEEEKEEQEEGDTNL</sequence>
<dbReference type="PANTHER" id="PTHR14191:SF6">
    <property type="entry name" value="NA(+)_H(+) EXCHANGE REGULATORY COFACTOR NHE-RF3-RELATED"/>
    <property type="match status" value="1"/>
</dbReference>
<feature type="domain" description="PDZ" evidence="4">
    <location>
        <begin position="87"/>
        <end position="168"/>
    </location>
</feature>
<dbReference type="Gene3D" id="2.30.42.10">
    <property type="match status" value="4"/>
</dbReference>
<protein>
    <recommendedName>
        <fullName evidence="4">PDZ domain-containing protein</fullName>
    </recommendedName>
</protein>
<dbReference type="SUPFAM" id="SSF50156">
    <property type="entry name" value="PDZ domain-like"/>
    <property type="match status" value="4"/>
</dbReference>
<dbReference type="GO" id="GO:0043495">
    <property type="term" value="F:protein-membrane adaptor activity"/>
    <property type="evidence" value="ECO:0007669"/>
    <property type="project" value="TreeGrafter"/>
</dbReference>
<dbReference type="InterPro" id="IPR036034">
    <property type="entry name" value="PDZ_sf"/>
</dbReference>
<dbReference type="GO" id="GO:0016324">
    <property type="term" value="C:apical plasma membrane"/>
    <property type="evidence" value="ECO:0007669"/>
    <property type="project" value="TreeGrafter"/>
</dbReference>
<dbReference type="PANTHER" id="PTHR14191">
    <property type="entry name" value="PDZ DOMAIN CONTAINING PROTEIN"/>
    <property type="match status" value="1"/>
</dbReference>
<dbReference type="OrthoDB" id="10009200at2759"/>
<accession>A0A974DKK2</accession>